<accession>A0AAE1Q7K0</accession>
<name>A0AAE1Q7K0_9EUCA</name>
<evidence type="ECO:0000313" key="2">
    <source>
        <dbReference type="EMBL" id="KAK4321376.1"/>
    </source>
</evidence>
<reference evidence="2" key="1">
    <citation type="submission" date="2023-11" db="EMBL/GenBank/DDBJ databases">
        <title>Genome assemblies of two species of porcelain crab, Petrolisthes cinctipes and Petrolisthes manimaculis (Anomura: Porcellanidae).</title>
        <authorList>
            <person name="Angst P."/>
        </authorList>
    </citation>
    <scope>NUCLEOTIDE SEQUENCE</scope>
    <source>
        <strain evidence="2">PB745_02</strain>
        <tissue evidence="2">Gill</tissue>
    </source>
</reference>
<comment type="caution">
    <text evidence="2">The sequence shown here is derived from an EMBL/GenBank/DDBJ whole genome shotgun (WGS) entry which is preliminary data.</text>
</comment>
<feature type="compositionally biased region" description="Basic residues" evidence="1">
    <location>
        <begin position="1"/>
        <end position="12"/>
    </location>
</feature>
<organism evidence="2 3">
    <name type="scientific">Petrolisthes manimaculis</name>
    <dbReference type="NCBI Taxonomy" id="1843537"/>
    <lineage>
        <taxon>Eukaryota</taxon>
        <taxon>Metazoa</taxon>
        <taxon>Ecdysozoa</taxon>
        <taxon>Arthropoda</taxon>
        <taxon>Crustacea</taxon>
        <taxon>Multicrustacea</taxon>
        <taxon>Malacostraca</taxon>
        <taxon>Eumalacostraca</taxon>
        <taxon>Eucarida</taxon>
        <taxon>Decapoda</taxon>
        <taxon>Pleocyemata</taxon>
        <taxon>Anomura</taxon>
        <taxon>Galatheoidea</taxon>
        <taxon>Porcellanidae</taxon>
        <taxon>Petrolisthes</taxon>
    </lineage>
</organism>
<proteinExistence type="predicted"/>
<feature type="region of interest" description="Disordered" evidence="1">
    <location>
        <begin position="1"/>
        <end position="24"/>
    </location>
</feature>
<protein>
    <submittedName>
        <fullName evidence="2">Uncharacterized protein</fullName>
    </submittedName>
</protein>
<dbReference type="AlphaFoldDB" id="A0AAE1Q7K0"/>
<evidence type="ECO:0000313" key="3">
    <source>
        <dbReference type="Proteomes" id="UP001292094"/>
    </source>
</evidence>
<evidence type="ECO:0000256" key="1">
    <source>
        <dbReference type="SAM" id="MobiDB-lite"/>
    </source>
</evidence>
<dbReference type="EMBL" id="JAWZYT010000596">
    <property type="protein sequence ID" value="KAK4321376.1"/>
    <property type="molecule type" value="Genomic_DNA"/>
</dbReference>
<keyword evidence="3" id="KW-1185">Reference proteome</keyword>
<dbReference type="Proteomes" id="UP001292094">
    <property type="component" value="Unassembled WGS sequence"/>
</dbReference>
<sequence>MPSLKKTKKKMNKKEDVSGIPRSVGSGRRVTAININPTTNKENNAGDFKALGGGGAVPAACLTPSLIPSLPHSLPASPPSLTYSSLSHFIYLPHLIPASLIHFPACLTSYTCLTSSLLH</sequence>
<gene>
    <name evidence="2" type="ORF">Pmani_007800</name>
</gene>